<name>A0A227KT81_9BURK</name>
<reference evidence="4" key="1">
    <citation type="submission" date="2017-05" db="EMBL/GenBank/DDBJ databases">
        <title>Improved OligoMM genomes.</title>
        <authorList>
            <person name="Garzetti D."/>
        </authorList>
    </citation>
    <scope>NUCLEOTIDE SEQUENCE [LARGE SCALE GENOMIC DNA]</scope>
    <source>
        <strain evidence="4">YL45</strain>
    </source>
</reference>
<feature type="signal peptide" evidence="1">
    <location>
        <begin position="1"/>
        <end position="18"/>
    </location>
</feature>
<dbReference type="Gene3D" id="3.30.70.360">
    <property type="match status" value="1"/>
</dbReference>
<dbReference type="InterPro" id="IPR036264">
    <property type="entry name" value="Bact_exopeptidase_dim_dom"/>
</dbReference>
<sequence>MKKLLLIGLFGLCSAANAAVFEVEMTGPGGHSNGNYGNVNAVHAGARAILALEKALPCASAYNFKGGATVNAIAGDARFLVNTGVCKEDAAALQEKITAAVKQGADEENAFRSVKAGDLVKGFPAEIRFSVKQVGK</sequence>
<comment type="caution">
    <text evidence="3">The sequence shown here is derived from an EMBL/GenBank/DDBJ whole genome shotgun (WGS) entry which is preliminary data.</text>
</comment>
<dbReference type="Proteomes" id="UP000214610">
    <property type="component" value="Unassembled WGS sequence"/>
</dbReference>
<protein>
    <submittedName>
        <fullName evidence="3">Peptidase M20</fullName>
    </submittedName>
</protein>
<gene>
    <name evidence="3" type="ORF">ADH67_01815</name>
</gene>
<organism evidence="3 4">
    <name type="scientific">Turicimonas muris</name>
    <dbReference type="NCBI Taxonomy" id="1796652"/>
    <lineage>
        <taxon>Bacteria</taxon>
        <taxon>Pseudomonadati</taxon>
        <taxon>Pseudomonadota</taxon>
        <taxon>Betaproteobacteria</taxon>
        <taxon>Burkholderiales</taxon>
        <taxon>Sutterellaceae</taxon>
        <taxon>Turicimonas</taxon>
    </lineage>
</organism>
<dbReference type="GeneID" id="78363259"/>
<feature type="chain" id="PRO_5011273901" evidence="1">
    <location>
        <begin position="19"/>
        <end position="136"/>
    </location>
</feature>
<dbReference type="EMBL" id="NHMP01000001">
    <property type="protein sequence ID" value="OXE51057.1"/>
    <property type="molecule type" value="Genomic_DNA"/>
</dbReference>
<dbReference type="RefSeq" id="WP_066591099.1">
    <property type="nucleotide sequence ID" value="NZ_CAJTBZ010000021.1"/>
</dbReference>
<keyword evidence="1" id="KW-0732">Signal</keyword>
<evidence type="ECO:0000256" key="1">
    <source>
        <dbReference type="SAM" id="SignalP"/>
    </source>
</evidence>
<accession>A0A227KT81</accession>
<evidence type="ECO:0000259" key="2">
    <source>
        <dbReference type="Pfam" id="PF07687"/>
    </source>
</evidence>
<proteinExistence type="predicted"/>
<keyword evidence="4" id="KW-1185">Reference proteome</keyword>
<dbReference type="AlphaFoldDB" id="A0A227KT81"/>
<dbReference type="GO" id="GO:0016787">
    <property type="term" value="F:hydrolase activity"/>
    <property type="evidence" value="ECO:0007669"/>
    <property type="project" value="UniProtKB-KW"/>
</dbReference>
<dbReference type="Pfam" id="PF07687">
    <property type="entry name" value="M20_dimer"/>
    <property type="match status" value="1"/>
</dbReference>
<dbReference type="SUPFAM" id="SSF55031">
    <property type="entry name" value="Bacterial exopeptidase dimerisation domain"/>
    <property type="match status" value="1"/>
</dbReference>
<evidence type="ECO:0000313" key="4">
    <source>
        <dbReference type="Proteomes" id="UP000214610"/>
    </source>
</evidence>
<feature type="domain" description="Peptidase M20 dimerisation" evidence="2">
    <location>
        <begin position="17"/>
        <end position="107"/>
    </location>
</feature>
<evidence type="ECO:0000313" key="3">
    <source>
        <dbReference type="EMBL" id="OXE51057.1"/>
    </source>
</evidence>
<dbReference type="InterPro" id="IPR011650">
    <property type="entry name" value="Peptidase_M20_dimer"/>
</dbReference>